<sequence>MEKNTISTDNYIVAPSSSQELTQEELDEDVEARIQENKEKKDKRTKWSINTEFVKWVVDNFERETVPQIRLRNTKVLKLTEEDVHRTFNLREGIKENSKLNPLGDMQFVLINYLERIGNKCRILSGNYRSPSLRDCDEINVTKAMEQVEEIFGFSKAIAVGITKERKSDDG</sequence>
<comment type="caution">
    <text evidence="2">The sequence shown here is derived from an EMBL/GenBank/DDBJ whole genome shotgun (WGS) entry which is preliminary data.</text>
</comment>
<evidence type="ECO:0000256" key="1">
    <source>
        <dbReference type="SAM" id="MobiDB-lite"/>
    </source>
</evidence>
<feature type="region of interest" description="Disordered" evidence="1">
    <location>
        <begin position="1"/>
        <end position="27"/>
    </location>
</feature>
<dbReference type="Proteomes" id="UP001454036">
    <property type="component" value="Unassembled WGS sequence"/>
</dbReference>
<gene>
    <name evidence="2" type="ORF">LIER_40525</name>
</gene>
<feature type="compositionally biased region" description="Polar residues" evidence="1">
    <location>
        <begin position="1"/>
        <end position="21"/>
    </location>
</feature>
<evidence type="ECO:0000313" key="2">
    <source>
        <dbReference type="EMBL" id="GAA0168245.1"/>
    </source>
</evidence>
<organism evidence="2 3">
    <name type="scientific">Lithospermum erythrorhizon</name>
    <name type="common">Purple gromwell</name>
    <name type="synonym">Lithospermum officinale var. erythrorhizon</name>
    <dbReference type="NCBI Taxonomy" id="34254"/>
    <lineage>
        <taxon>Eukaryota</taxon>
        <taxon>Viridiplantae</taxon>
        <taxon>Streptophyta</taxon>
        <taxon>Embryophyta</taxon>
        <taxon>Tracheophyta</taxon>
        <taxon>Spermatophyta</taxon>
        <taxon>Magnoliopsida</taxon>
        <taxon>eudicotyledons</taxon>
        <taxon>Gunneridae</taxon>
        <taxon>Pentapetalae</taxon>
        <taxon>asterids</taxon>
        <taxon>lamiids</taxon>
        <taxon>Boraginales</taxon>
        <taxon>Boraginaceae</taxon>
        <taxon>Boraginoideae</taxon>
        <taxon>Lithospermeae</taxon>
        <taxon>Lithospermum</taxon>
    </lineage>
</organism>
<evidence type="ECO:0000313" key="3">
    <source>
        <dbReference type="Proteomes" id="UP001454036"/>
    </source>
</evidence>
<dbReference type="AlphaFoldDB" id="A0AAV3QZ99"/>
<proteinExistence type="predicted"/>
<protein>
    <submittedName>
        <fullName evidence="2">Uncharacterized protein</fullName>
    </submittedName>
</protein>
<keyword evidence="3" id="KW-1185">Reference proteome</keyword>
<accession>A0AAV3QZ99</accession>
<reference evidence="2 3" key="1">
    <citation type="submission" date="2024-01" db="EMBL/GenBank/DDBJ databases">
        <title>The complete chloroplast genome sequence of Lithospermum erythrorhizon: insights into the phylogenetic relationship among Boraginaceae species and the maternal lineages of purple gromwells.</title>
        <authorList>
            <person name="Okada T."/>
            <person name="Watanabe K."/>
        </authorList>
    </citation>
    <scope>NUCLEOTIDE SEQUENCE [LARGE SCALE GENOMIC DNA]</scope>
</reference>
<dbReference type="EMBL" id="BAABME010023529">
    <property type="protein sequence ID" value="GAA0168245.1"/>
    <property type="molecule type" value="Genomic_DNA"/>
</dbReference>
<name>A0AAV3QZ99_LITER</name>